<evidence type="ECO:0008006" key="4">
    <source>
        <dbReference type="Google" id="ProtNLM"/>
    </source>
</evidence>
<evidence type="ECO:0000313" key="2">
    <source>
        <dbReference type="EMBL" id="MDP9837586.1"/>
    </source>
</evidence>
<feature type="region of interest" description="Disordered" evidence="1">
    <location>
        <begin position="66"/>
        <end position="128"/>
    </location>
</feature>
<reference evidence="2 3" key="1">
    <citation type="submission" date="2023-07" db="EMBL/GenBank/DDBJ databases">
        <title>Sorghum-associated microbial communities from plants grown in Nebraska, USA.</title>
        <authorList>
            <person name="Schachtman D."/>
        </authorList>
    </citation>
    <scope>NUCLEOTIDE SEQUENCE [LARGE SCALE GENOMIC DNA]</scope>
    <source>
        <strain evidence="2 3">DS1307</strain>
    </source>
</reference>
<comment type="caution">
    <text evidence="2">The sequence shown here is derived from an EMBL/GenBank/DDBJ whole genome shotgun (WGS) entry which is preliminary data.</text>
</comment>
<organism evidence="2 3">
    <name type="scientific">Neorhizobium huautlense</name>
    <dbReference type="NCBI Taxonomy" id="67774"/>
    <lineage>
        <taxon>Bacteria</taxon>
        <taxon>Pseudomonadati</taxon>
        <taxon>Pseudomonadota</taxon>
        <taxon>Alphaproteobacteria</taxon>
        <taxon>Hyphomicrobiales</taxon>
        <taxon>Rhizobiaceae</taxon>
        <taxon>Rhizobium/Agrobacterium group</taxon>
        <taxon>Neorhizobium</taxon>
    </lineage>
</organism>
<accession>A0ABT9PT13</accession>
<name>A0ABT9PT13_9HYPH</name>
<evidence type="ECO:0000313" key="3">
    <source>
        <dbReference type="Proteomes" id="UP001241472"/>
    </source>
</evidence>
<keyword evidence="3" id="KW-1185">Reference proteome</keyword>
<sequence>MAAQLDCARSTVQASIDRLIDIGVLEKHTRELPGLGDTAHSYRVIYDRAPDAGYDFDAYLAAEEQENDPISGASEGRTPADISAPPADHGAAPPAGSGSAPYNAPSLTTPDERKERERERGFSEGEGNAKAVEREFKRFFIGWGTAISDSEPDARREWSVLTAEERQAAQDGSAVYQEIALSTGRKYLCSAAKYLKERRWEKLPALKAKTAAPAAIERHNAYSRPWAAHRLALLSQHPVQLFLDKFEDKIIADAPEKADAIWRNKREKAGWPDVVKMHELARERKQVVVPPHIVALAATGFDKVEVGGDVWEAWKRLHHERCWPWLPEPQGLPFVQFPALPDGIDDPDEAVLWALKDFQKRMIEERDHDDAA</sequence>
<proteinExistence type="predicted"/>
<protein>
    <recommendedName>
        <fullName evidence="4">Helix-turn-helix domain-containing protein</fullName>
    </recommendedName>
</protein>
<dbReference type="EMBL" id="JAUSRF010000006">
    <property type="protein sequence ID" value="MDP9837586.1"/>
    <property type="molecule type" value="Genomic_DNA"/>
</dbReference>
<feature type="compositionally biased region" description="Low complexity" evidence="1">
    <location>
        <begin position="83"/>
        <end position="106"/>
    </location>
</feature>
<evidence type="ECO:0000256" key="1">
    <source>
        <dbReference type="SAM" id="MobiDB-lite"/>
    </source>
</evidence>
<feature type="compositionally biased region" description="Basic and acidic residues" evidence="1">
    <location>
        <begin position="110"/>
        <end position="123"/>
    </location>
</feature>
<dbReference type="Proteomes" id="UP001241472">
    <property type="component" value="Unassembled WGS sequence"/>
</dbReference>
<gene>
    <name evidence="2" type="ORF">J2T09_002338</name>
</gene>